<dbReference type="Proteomes" id="UP000588068">
    <property type="component" value="Unassembled WGS sequence"/>
</dbReference>
<organism evidence="3 4">
    <name type="scientific">Povalibacter uvarum</name>
    <dbReference type="NCBI Taxonomy" id="732238"/>
    <lineage>
        <taxon>Bacteria</taxon>
        <taxon>Pseudomonadati</taxon>
        <taxon>Pseudomonadota</taxon>
        <taxon>Gammaproteobacteria</taxon>
        <taxon>Steroidobacterales</taxon>
        <taxon>Steroidobacteraceae</taxon>
        <taxon>Povalibacter</taxon>
    </lineage>
</organism>
<dbReference type="EMBL" id="JACHHZ010000002">
    <property type="protein sequence ID" value="MBB6093299.1"/>
    <property type="molecule type" value="Genomic_DNA"/>
</dbReference>
<gene>
    <name evidence="3" type="ORF">HNQ60_002177</name>
</gene>
<dbReference type="RefSeq" id="WP_184331499.1">
    <property type="nucleotide sequence ID" value="NZ_JACHHZ010000002.1"/>
</dbReference>
<dbReference type="SUPFAM" id="SSF54427">
    <property type="entry name" value="NTF2-like"/>
    <property type="match status" value="1"/>
</dbReference>
<accession>A0A841HLR1</accession>
<comment type="caution">
    <text evidence="3">The sequence shown here is derived from an EMBL/GenBank/DDBJ whole genome shotgun (WGS) entry which is preliminary data.</text>
</comment>
<keyword evidence="1" id="KW-0732">Signal</keyword>
<dbReference type="Gene3D" id="3.10.450.50">
    <property type="match status" value="1"/>
</dbReference>
<dbReference type="Pfam" id="PF14534">
    <property type="entry name" value="DUF4440"/>
    <property type="match status" value="1"/>
</dbReference>
<evidence type="ECO:0000313" key="3">
    <source>
        <dbReference type="EMBL" id="MBB6093299.1"/>
    </source>
</evidence>
<dbReference type="AlphaFoldDB" id="A0A841HLR1"/>
<evidence type="ECO:0000313" key="4">
    <source>
        <dbReference type="Proteomes" id="UP000588068"/>
    </source>
</evidence>
<feature type="signal peptide" evidence="1">
    <location>
        <begin position="1"/>
        <end position="19"/>
    </location>
</feature>
<dbReference type="InterPro" id="IPR011944">
    <property type="entry name" value="Steroid_delta5-4_isomerase"/>
</dbReference>
<feature type="domain" description="DUF4440" evidence="2">
    <location>
        <begin position="34"/>
        <end position="143"/>
    </location>
</feature>
<sequence>MTFRILVILLLIALQGACATSPSDESTATSQQEIAEATQAWQTAFNSRDPARITAMYAPDAVFWGTTMKSIATHPDAVAEYFKAAGSRPNTRVVFEEQHIRVYGDVAINSGTYTFKDVRDGQATANLSRYTLVFRKRQGTWLIVDHHSSRMPT</sequence>
<evidence type="ECO:0000256" key="1">
    <source>
        <dbReference type="SAM" id="SignalP"/>
    </source>
</evidence>
<name>A0A841HLR1_9GAMM</name>
<dbReference type="NCBIfam" id="TIGR02246">
    <property type="entry name" value="SgcJ/EcaC family oxidoreductase"/>
    <property type="match status" value="1"/>
</dbReference>
<protein>
    <submittedName>
        <fullName evidence="3">Uncharacterized protein (TIGR02246 family)</fullName>
    </submittedName>
</protein>
<feature type="chain" id="PRO_5032469764" evidence="1">
    <location>
        <begin position="20"/>
        <end position="153"/>
    </location>
</feature>
<dbReference type="InterPro" id="IPR032710">
    <property type="entry name" value="NTF2-like_dom_sf"/>
</dbReference>
<keyword evidence="4" id="KW-1185">Reference proteome</keyword>
<proteinExistence type="predicted"/>
<reference evidence="3 4" key="1">
    <citation type="submission" date="2020-08" db="EMBL/GenBank/DDBJ databases">
        <title>Genomic Encyclopedia of Type Strains, Phase IV (KMG-IV): sequencing the most valuable type-strain genomes for metagenomic binning, comparative biology and taxonomic classification.</title>
        <authorList>
            <person name="Goeker M."/>
        </authorList>
    </citation>
    <scope>NUCLEOTIDE SEQUENCE [LARGE SCALE GENOMIC DNA]</scope>
    <source>
        <strain evidence="3 4">DSM 26723</strain>
    </source>
</reference>
<dbReference type="InterPro" id="IPR027843">
    <property type="entry name" value="DUF4440"/>
</dbReference>
<evidence type="ECO:0000259" key="2">
    <source>
        <dbReference type="Pfam" id="PF14534"/>
    </source>
</evidence>
<dbReference type="CDD" id="cd00531">
    <property type="entry name" value="NTF2_like"/>
    <property type="match status" value="1"/>
</dbReference>